<proteinExistence type="predicted"/>
<gene>
    <name evidence="1" type="ORF">AY601_4902</name>
</gene>
<reference evidence="1 2" key="1">
    <citation type="submission" date="2016-03" db="EMBL/GenBank/DDBJ databases">
        <title>Complete genome sequence of Pedobacter cryoconitis PAMC 27485.</title>
        <authorList>
            <person name="Lee J."/>
            <person name="Kim O.-S."/>
        </authorList>
    </citation>
    <scope>NUCLEOTIDE SEQUENCE [LARGE SCALE GENOMIC DNA]</scope>
    <source>
        <strain evidence="1 2">PAMC 27485</strain>
    </source>
</reference>
<dbReference type="KEGG" id="pcm:AY601_4902"/>
<evidence type="ECO:0000313" key="2">
    <source>
        <dbReference type="Proteomes" id="UP000071561"/>
    </source>
</evidence>
<dbReference type="PATRIC" id="fig|188932.3.peg.5081"/>
<name>A0A127VKC0_9SPHI</name>
<organism evidence="1 2">
    <name type="scientific">Pedobacter cryoconitis</name>
    <dbReference type="NCBI Taxonomy" id="188932"/>
    <lineage>
        <taxon>Bacteria</taxon>
        <taxon>Pseudomonadati</taxon>
        <taxon>Bacteroidota</taxon>
        <taxon>Sphingobacteriia</taxon>
        <taxon>Sphingobacteriales</taxon>
        <taxon>Sphingobacteriaceae</taxon>
        <taxon>Pedobacter</taxon>
    </lineage>
</organism>
<sequence length="165" mass="19410">MKHQAPQIGRYQVLKAYNEMHNGKETPVAEVLYMQFNWTEFDTKIRKVRLRSLYNSNSEGPKQDFPIDKLYLHYLLINEMHETNISEKPQYCVKWEVIKPDNYNELIEEDNEIAADFLLCDQVMFSNKEYIDLELSAVEMDQCLADEFTKSENTIVNQGGQEEGD</sequence>
<dbReference type="AlphaFoldDB" id="A0A127VKC0"/>
<protein>
    <submittedName>
        <fullName evidence="1">Uncharacterized protein</fullName>
    </submittedName>
</protein>
<evidence type="ECO:0000313" key="1">
    <source>
        <dbReference type="EMBL" id="AMQ01722.1"/>
    </source>
</evidence>
<dbReference type="EMBL" id="CP014504">
    <property type="protein sequence ID" value="AMQ01722.1"/>
    <property type="molecule type" value="Genomic_DNA"/>
</dbReference>
<keyword evidence="2" id="KW-1185">Reference proteome</keyword>
<accession>A0A127VKC0</accession>
<dbReference type="RefSeq" id="WP_068406384.1">
    <property type="nucleotide sequence ID" value="NZ_CP014504.1"/>
</dbReference>
<dbReference type="Proteomes" id="UP000071561">
    <property type="component" value="Chromosome"/>
</dbReference>